<dbReference type="InterPro" id="IPR050855">
    <property type="entry name" value="NDM-1-like"/>
</dbReference>
<dbReference type="EMBL" id="JQFZ01000064">
    <property type="protein sequence ID" value="KGO60714.1"/>
    <property type="molecule type" value="Genomic_DNA"/>
</dbReference>
<dbReference type="InterPro" id="IPR001279">
    <property type="entry name" value="Metallo-B-lactamas"/>
</dbReference>
<dbReference type="AlphaFoldDB" id="A0A0A2JZ81"/>
<dbReference type="Proteomes" id="UP000030143">
    <property type="component" value="Unassembled WGS sequence"/>
</dbReference>
<feature type="domain" description="Metallo-beta-lactamase" evidence="1">
    <location>
        <begin position="2"/>
        <end position="213"/>
    </location>
</feature>
<accession>A0A0A2JZ81</accession>
<protein>
    <recommendedName>
        <fullName evidence="1">Metallo-beta-lactamase domain-containing protein</fullName>
    </recommendedName>
</protein>
<keyword evidence="3" id="KW-1185">Reference proteome</keyword>
<comment type="caution">
    <text evidence="2">The sequence shown here is derived from an EMBL/GenBank/DDBJ whole genome shotgun (WGS) entry which is preliminary data.</text>
</comment>
<reference evidence="2 3" key="1">
    <citation type="journal article" date="2015" name="Mol. Plant Microbe Interact.">
        <title>Genome, transcriptome, and functional analyses of Penicillium expansum provide new insights into secondary metabolism and pathogenicity.</title>
        <authorList>
            <person name="Ballester A.R."/>
            <person name="Marcet-Houben M."/>
            <person name="Levin E."/>
            <person name="Sela N."/>
            <person name="Selma-Lazaro C."/>
            <person name="Carmona L."/>
            <person name="Wisniewski M."/>
            <person name="Droby S."/>
            <person name="Gonzalez-Candelas L."/>
            <person name="Gabaldon T."/>
        </authorList>
    </citation>
    <scope>NUCLEOTIDE SEQUENCE [LARGE SCALE GENOMIC DNA]</scope>
    <source>
        <strain evidence="2 3">MD-8</strain>
    </source>
</reference>
<name>A0A0A2JZ81_PENEN</name>
<dbReference type="RefSeq" id="XP_016601740.1">
    <property type="nucleotide sequence ID" value="XM_016747420.1"/>
</dbReference>
<evidence type="ECO:0000259" key="1">
    <source>
        <dbReference type="SMART" id="SM00849"/>
    </source>
</evidence>
<evidence type="ECO:0000313" key="2">
    <source>
        <dbReference type="EMBL" id="KGO60714.1"/>
    </source>
</evidence>
<sequence length="311" mass="35192">MGRSLCLLKYKQTIDESRKLRALGDRKNTEHGASDDPKAPAYWNIYTVLKHTINPGGRLPYLVIATHCHFDHILGIGLLPPTDSGPQHQNVDQRTGPITAVLSSAHNKSHISPWKQDFVYSPSTSINVPTGITIFHTPGHTPDSLTWYDKDSRLLYVGDSFYETKSEDTKECQLEGEMRAPILFEERSHLLTWWRSLDKVLQFTKEQNAQLEHQYTRSGPPPRVAISASHVTTTSPDAEPFLFSIRAFMSRILRGEVKTTPPDSGVLPFKDVMVYDDGPQAAASKNFEWIVWAPKRTIEEGVWEIPREELS</sequence>
<gene>
    <name evidence="2" type="ORF">PEX2_101500</name>
</gene>
<proteinExistence type="predicted"/>
<dbReference type="SMART" id="SM00849">
    <property type="entry name" value="Lactamase_B"/>
    <property type="match status" value="1"/>
</dbReference>
<dbReference type="STRING" id="27334.A0A0A2JZ81"/>
<dbReference type="GeneID" id="27682840"/>
<dbReference type="HOGENOM" id="CLU_894592_0_0_1"/>
<dbReference type="PANTHER" id="PTHR42951">
    <property type="entry name" value="METALLO-BETA-LACTAMASE DOMAIN-CONTAINING"/>
    <property type="match status" value="1"/>
</dbReference>
<evidence type="ECO:0000313" key="3">
    <source>
        <dbReference type="Proteomes" id="UP000030143"/>
    </source>
</evidence>
<dbReference type="CDD" id="cd06262">
    <property type="entry name" value="metallo-hydrolase-like_MBL-fold"/>
    <property type="match status" value="1"/>
</dbReference>
<dbReference type="Pfam" id="PF00753">
    <property type="entry name" value="Lactamase_B"/>
    <property type="match status" value="1"/>
</dbReference>
<dbReference type="SUPFAM" id="SSF56281">
    <property type="entry name" value="Metallo-hydrolase/oxidoreductase"/>
    <property type="match status" value="1"/>
</dbReference>
<dbReference type="InterPro" id="IPR036866">
    <property type="entry name" value="RibonucZ/Hydroxyglut_hydro"/>
</dbReference>
<dbReference type="Gene3D" id="3.60.15.10">
    <property type="entry name" value="Ribonuclease Z/Hydroxyacylglutathione hydrolase-like"/>
    <property type="match status" value="1"/>
</dbReference>
<dbReference type="PANTHER" id="PTHR42951:SF4">
    <property type="entry name" value="ACYL-COENZYME A THIOESTERASE MBLAC2"/>
    <property type="match status" value="1"/>
</dbReference>
<dbReference type="VEuPathDB" id="FungiDB:PEXP_015050"/>
<organism evidence="2 3">
    <name type="scientific">Penicillium expansum</name>
    <name type="common">Blue mold rot fungus</name>
    <dbReference type="NCBI Taxonomy" id="27334"/>
    <lineage>
        <taxon>Eukaryota</taxon>
        <taxon>Fungi</taxon>
        <taxon>Dikarya</taxon>
        <taxon>Ascomycota</taxon>
        <taxon>Pezizomycotina</taxon>
        <taxon>Eurotiomycetes</taxon>
        <taxon>Eurotiomycetidae</taxon>
        <taxon>Eurotiales</taxon>
        <taxon>Aspergillaceae</taxon>
        <taxon>Penicillium</taxon>
    </lineage>
</organism>